<evidence type="ECO:0000256" key="6">
    <source>
        <dbReference type="ARBA" id="ARBA00022729"/>
    </source>
</evidence>
<dbReference type="PANTHER" id="PTHR45974">
    <property type="entry name" value="RECEPTOR-LIKE PROTEIN 55"/>
    <property type="match status" value="1"/>
</dbReference>
<reference evidence="15" key="1">
    <citation type="journal article" date="2016" name="Nat. Genet.">
        <title>A high-quality carrot genome assembly provides new insights into carotenoid accumulation and asterid genome evolution.</title>
        <authorList>
            <person name="Iorizzo M."/>
            <person name="Ellison S."/>
            <person name="Senalik D."/>
            <person name="Zeng P."/>
            <person name="Satapoomin P."/>
            <person name="Huang J."/>
            <person name="Bowman M."/>
            <person name="Iovene M."/>
            <person name="Sanseverino W."/>
            <person name="Cavagnaro P."/>
            <person name="Yildiz M."/>
            <person name="Macko-Podgorni A."/>
            <person name="Moranska E."/>
            <person name="Grzebelus E."/>
            <person name="Grzebelus D."/>
            <person name="Ashrafi H."/>
            <person name="Zheng Z."/>
            <person name="Cheng S."/>
            <person name="Spooner D."/>
            <person name="Van Deynze A."/>
            <person name="Simon P."/>
        </authorList>
    </citation>
    <scope>NUCLEOTIDE SEQUENCE</scope>
    <source>
        <tissue evidence="15">Leaf</tissue>
    </source>
</reference>
<evidence type="ECO:0000313" key="16">
    <source>
        <dbReference type="Proteomes" id="UP000077755"/>
    </source>
</evidence>
<evidence type="ECO:0000256" key="12">
    <source>
        <dbReference type="ARBA" id="ARBA00023180"/>
    </source>
</evidence>
<keyword evidence="9" id="KW-0418">Kinase</keyword>
<comment type="subcellular location">
    <subcellularLocation>
        <location evidence="1">Membrane</location>
    </subcellularLocation>
</comment>
<accession>A0AAF0XUD9</accession>
<feature type="domain" description="Leucine-rich repeat-containing N-terminal plant-type" evidence="14">
    <location>
        <begin position="25"/>
        <end position="62"/>
    </location>
</feature>
<dbReference type="FunFam" id="3.80.10.10:FF:000830">
    <property type="entry name" value="Predicted protein"/>
    <property type="match status" value="1"/>
</dbReference>
<dbReference type="InterPro" id="IPR032675">
    <property type="entry name" value="LRR_dom_sf"/>
</dbReference>
<sequence length="742" mass="81193">MAPIQPLFFLVLLLMIRDISSLTDSRDVAVLRTLKDGWKNTPPSWENSDDPCGGNGWEGVTCYNSRVTRLTLSTMGLVGELSGAIGDLEELTSLDLSFNEGLTGSLPPQLGLLKNLSTLILAGSGFSGTIPTELGNLTQLYFLDLSSNSFTGVIPPSLGSLSKLYWLGLANNKFTGSIPVSTLAKPGMDSLKKAKHFNLNNNQLSGPIPDTLFSSEMALIHVLFDGNQFTGSIPETIGLVQTLEVLRLDRNALSGKVPSNIMNLVNVVELNLANNKLSGPLPNLTGMNSLSYLDLSNNSFDQSEAPAWLSTLSSLTTLIVEYGPFQGIVPSELFSLPQIQQIKLRNNAFNGTLDLGSSVSQQLELIDLQNNLISSFILSSEYHKLMLRGNPICANSTLGNTDFCKLQEESSKPYSTSLEQCGNISCVSGQKLDPASCECAYPYQGTLYFRGPSFRDLSNATIFHTLEMSLWVEFGLTPNSVYLDNPFFNSNDYLQVNMGLFPSNGVSFNTSDIQRFGSAFSNQTYKSPNKKLKGLKIYCKVYPVPMPEIWSGEVPSLRGENTVNRKTPSIKNTGGLNDPPVRFYIEESVDCLQFAQLLVHHSNKSSSSGLKFFFNNIDLFLKDPVKPFFITVLSVELGLESLQSIQASNLELIFRSEKSPNTLIVPKFHDWSRFMMNFLSSEGFEIGFSGTSSLLLAASGILVLDLTLFFFGEDSRGNLFSFRSSAANSSSSSITYLSSTSI</sequence>
<evidence type="ECO:0000313" key="15">
    <source>
        <dbReference type="EMBL" id="WOH14478.1"/>
    </source>
</evidence>
<keyword evidence="3" id="KW-0723">Serine/threonine-protein kinase</keyword>
<evidence type="ECO:0000256" key="11">
    <source>
        <dbReference type="ARBA" id="ARBA00023136"/>
    </source>
</evidence>
<evidence type="ECO:0000256" key="3">
    <source>
        <dbReference type="ARBA" id="ARBA00022527"/>
    </source>
</evidence>
<dbReference type="GO" id="GO:0016020">
    <property type="term" value="C:membrane"/>
    <property type="evidence" value="ECO:0007669"/>
    <property type="project" value="UniProtKB-SubCell"/>
</dbReference>
<dbReference type="PANTHER" id="PTHR45974:SF242">
    <property type="entry name" value="LEUCINE-RICH REPEAT PROTEIN KINASE FAMILY PROTEIN"/>
    <property type="match status" value="1"/>
</dbReference>
<evidence type="ECO:0000259" key="14">
    <source>
        <dbReference type="Pfam" id="PF08263"/>
    </source>
</evidence>
<keyword evidence="10" id="KW-0067">ATP-binding</keyword>
<dbReference type="InterPro" id="IPR013210">
    <property type="entry name" value="LRR_N_plant-typ"/>
</dbReference>
<feature type="signal peptide" evidence="13">
    <location>
        <begin position="1"/>
        <end position="21"/>
    </location>
</feature>
<keyword evidence="6 13" id="KW-0732">Signal</keyword>
<keyword evidence="11" id="KW-0472">Membrane</keyword>
<dbReference type="GO" id="GO:0005524">
    <property type="term" value="F:ATP binding"/>
    <property type="evidence" value="ECO:0007669"/>
    <property type="project" value="UniProtKB-KW"/>
</dbReference>
<evidence type="ECO:0000256" key="13">
    <source>
        <dbReference type="SAM" id="SignalP"/>
    </source>
</evidence>
<evidence type="ECO:0000256" key="5">
    <source>
        <dbReference type="ARBA" id="ARBA00022679"/>
    </source>
</evidence>
<keyword evidence="4" id="KW-0433">Leucine-rich repeat</keyword>
<evidence type="ECO:0000256" key="7">
    <source>
        <dbReference type="ARBA" id="ARBA00022737"/>
    </source>
</evidence>
<dbReference type="FunFam" id="3.80.10.10:FF:000363">
    <property type="entry name" value="Leucine-rich repeat family protein"/>
    <property type="match status" value="1"/>
</dbReference>
<dbReference type="EMBL" id="CP093351">
    <property type="protein sequence ID" value="WOH14478.1"/>
    <property type="molecule type" value="Genomic_DNA"/>
</dbReference>
<keyword evidence="8" id="KW-0547">Nucleotide-binding</keyword>
<dbReference type="Proteomes" id="UP000077755">
    <property type="component" value="Chromosome 9"/>
</dbReference>
<proteinExistence type="predicted"/>
<dbReference type="GO" id="GO:0004674">
    <property type="term" value="F:protein serine/threonine kinase activity"/>
    <property type="evidence" value="ECO:0007669"/>
    <property type="project" value="UniProtKB-KW"/>
</dbReference>
<dbReference type="SUPFAM" id="SSF52058">
    <property type="entry name" value="L domain-like"/>
    <property type="match status" value="1"/>
</dbReference>
<name>A0AAF0XUD9_DAUCS</name>
<dbReference type="InterPro" id="IPR001611">
    <property type="entry name" value="Leu-rich_rpt"/>
</dbReference>
<feature type="chain" id="PRO_5042103058" description="non-specific serine/threonine protein kinase" evidence="13">
    <location>
        <begin position="22"/>
        <end position="742"/>
    </location>
</feature>
<dbReference type="Gene3D" id="3.80.10.10">
    <property type="entry name" value="Ribonuclease Inhibitor"/>
    <property type="match status" value="3"/>
</dbReference>
<keyword evidence="7" id="KW-0677">Repeat</keyword>
<reference evidence="15" key="2">
    <citation type="submission" date="2022-03" db="EMBL/GenBank/DDBJ databases">
        <title>Draft title - Genomic analysis of global carrot germplasm unveils the trajectory of domestication and the origin of high carotenoid orange carrot.</title>
        <authorList>
            <person name="Iorizzo M."/>
            <person name="Ellison S."/>
            <person name="Senalik D."/>
            <person name="Macko-Podgorni A."/>
            <person name="Grzebelus D."/>
            <person name="Bostan H."/>
            <person name="Rolling W."/>
            <person name="Curaba J."/>
            <person name="Simon P."/>
        </authorList>
    </citation>
    <scope>NUCLEOTIDE SEQUENCE</scope>
    <source>
        <tissue evidence="15">Leaf</tissue>
    </source>
</reference>
<keyword evidence="16" id="KW-1185">Reference proteome</keyword>
<gene>
    <name evidence="15" type="ORF">DCAR_0933997</name>
</gene>
<dbReference type="EC" id="2.7.11.1" evidence="2"/>
<evidence type="ECO:0000256" key="8">
    <source>
        <dbReference type="ARBA" id="ARBA00022741"/>
    </source>
</evidence>
<evidence type="ECO:0000256" key="2">
    <source>
        <dbReference type="ARBA" id="ARBA00012513"/>
    </source>
</evidence>
<dbReference type="Pfam" id="PF00560">
    <property type="entry name" value="LRR_1"/>
    <property type="match status" value="5"/>
</dbReference>
<dbReference type="AlphaFoldDB" id="A0AAF0XUD9"/>
<keyword evidence="5" id="KW-0808">Transferase</keyword>
<keyword evidence="12" id="KW-0325">Glycoprotein</keyword>
<evidence type="ECO:0000256" key="1">
    <source>
        <dbReference type="ARBA" id="ARBA00004370"/>
    </source>
</evidence>
<organism evidence="15 16">
    <name type="scientific">Daucus carota subsp. sativus</name>
    <name type="common">Carrot</name>
    <dbReference type="NCBI Taxonomy" id="79200"/>
    <lineage>
        <taxon>Eukaryota</taxon>
        <taxon>Viridiplantae</taxon>
        <taxon>Streptophyta</taxon>
        <taxon>Embryophyta</taxon>
        <taxon>Tracheophyta</taxon>
        <taxon>Spermatophyta</taxon>
        <taxon>Magnoliopsida</taxon>
        <taxon>eudicotyledons</taxon>
        <taxon>Gunneridae</taxon>
        <taxon>Pentapetalae</taxon>
        <taxon>asterids</taxon>
        <taxon>campanulids</taxon>
        <taxon>Apiales</taxon>
        <taxon>Apiaceae</taxon>
        <taxon>Apioideae</taxon>
        <taxon>Scandiceae</taxon>
        <taxon>Daucinae</taxon>
        <taxon>Daucus</taxon>
        <taxon>Daucus sect. Daucus</taxon>
    </lineage>
</organism>
<evidence type="ECO:0000256" key="10">
    <source>
        <dbReference type="ARBA" id="ARBA00022840"/>
    </source>
</evidence>
<protein>
    <recommendedName>
        <fullName evidence="2">non-specific serine/threonine protein kinase</fullName>
        <ecNumber evidence="2">2.7.11.1</ecNumber>
    </recommendedName>
</protein>
<dbReference type="Pfam" id="PF08263">
    <property type="entry name" value="LRRNT_2"/>
    <property type="match status" value="1"/>
</dbReference>
<evidence type="ECO:0000256" key="4">
    <source>
        <dbReference type="ARBA" id="ARBA00022614"/>
    </source>
</evidence>
<evidence type="ECO:0000256" key="9">
    <source>
        <dbReference type="ARBA" id="ARBA00022777"/>
    </source>
</evidence>